<organism evidence="1 2">
    <name type="scientific">Kalanchoe fedtschenkoi</name>
    <name type="common">Lavender scallops</name>
    <name type="synonym">South American air plant</name>
    <dbReference type="NCBI Taxonomy" id="63787"/>
    <lineage>
        <taxon>Eukaryota</taxon>
        <taxon>Viridiplantae</taxon>
        <taxon>Streptophyta</taxon>
        <taxon>Embryophyta</taxon>
        <taxon>Tracheophyta</taxon>
        <taxon>Spermatophyta</taxon>
        <taxon>Magnoliopsida</taxon>
        <taxon>eudicotyledons</taxon>
        <taxon>Gunneridae</taxon>
        <taxon>Pentapetalae</taxon>
        <taxon>Saxifragales</taxon>
        <taxon>Crassulaceae</taxon>
        <taxon>Kalanchoe</taxon>
    </lineage>
</organism>
<dbReference type="Gramene" id="Kaladp0058s0047.1.v1.1">
    <property type="protein sequence ID" value="Kaladp0058s0047.1.v1.1"/>
    <property type="gene ID" value="Kaladp0058s0047.v1.1"/>
</dbReference>
<dbReference type="OMA" id="CTIFESQ"/>
<evidence type="ECO:0000313" key="2">
    <source>
        <dbReference type="Proteomes" id="UP000594263"/>
    </source>
</evidence>
<keyword evidence="2" id="KW-1185">Reference proteome</keyword>
<protein>
    <submittedName>
        <fullName evidence="1">Uncharacterized protein</fullName>
    </submittedName>
</protein>
<name>A0A7N0U8I2_KALFE</name>
<dbReference type="AlphaFoldDB" id="A0A7N0U8I2"/>
<proteinExistence type="predicted"/>
<dbReference type="Proteomes" id="UP000594263">
    <property type="component" value="Unplaced"/>
</dbReference>
<accession>A0A7N0U8I2</accession>
<evidence type="ECO:0000313" key="1">
    <source>
        <dbReference type="EnsemblPlants" id="Kaladp0058s0047.1.v1.1"/>
    </source>
</evidence>
<sequence length="103" mass="11675">MFVSHSGARYPRVPLSVVKTWLCSRVISLAKPKSEILAWKFSSRSTFSGFTSQCTIFESQSSWRYASPFAVPSAMLNLVSQSITEPRRFLKIHCSKDPFAMYS</sequence>
<reference evidence="1" key="1">
    <citation type="submission" date="2021-01" db="UniProtKB">
        <authorList>
            <consortium name="EnsemblPlants"/>
        </authorList>
    </citation>
    <scope>IDENTIFICATION</scope>
</reference>
<dbReference type="EnsemblPlants" id="Kaladp0058s0047.1.v1.1">
    <property type="protein sequence ID" value="Kaladp0058s0047.1.v1.1"/>
    <property type="gene ID" value="Kaladp0058s0047.v1.1"/>
</dbReference>